<evidence type="ECO:0000313" key="1">
    <source>
        <dbReference type="EMBL" id="MBB6043431.1"/>
    </source>
</evidence>
<comment type="caution">
    <text evidence="1">The sequence shown here is derived from an EMBL/GenBank/DDBJ whole genome shotgun (WGS) entry which is preliminary data.</text>
</comment>
<dbReference type="PROSITE" id="PS51257">
    <property type="entry name" value="PROKAR_LIPOPROTEIN"/>
    <property type="match status" value="1"/>
</dbReference>
<proteinExistence type="predicted"/>
<reference evidence="1 2" key="1">
    <citation type="submission" date="2020-08" db="EMBL/GenBank/DDBJ databases">
        <title>Genomic Encyclopedia of Type Strains, Phase IV (KMG-IV): sequencing the most valuable type-strain genomes for metagenomic binning, comparative biology and taxonomic classification.</title>
        <authorList>
            <person name="Goeker M."/>
        </authorList>
    </citation>
    <scope>NUCLEOTIDE SEQUENCE [LARGE SCALE GENOMIC DNA]</scope>
    <source>
        <strain evidence="1 2">DSM 24625</strain>
    </source>
</reference>
<gene>
    <name evidence="1" type="ORF">HNP68_001053</name>
</gene>
<keyword evidence="2" id="KW-1185">Reference proteome</keyword>
<dbReference type="EMBL" id="JACHFG010000008">
    <property type="protein sequence ID" value="MBB6043431.1"/>
    <property type="molecule type" value="Genomic_DNA"/>
</dbReference>
<protein>
    <recommendedName>
        <fullName evidence="3">Immunogenic protein P35</fullName>
    </recommendedName>
</protein>
<dbReference type="RefSeq" id="WP_183221153.1">
    <property type="nucleotide sequence ID" value="NZ_CP179674.1"/>
</dbReference>
<dbReference type="CDD" id="cd22788">
    <property type="entry name" value="BBK32_C"/>
    <property type="match status" value="1"/>
</dbReference>
<organism evidence="1 2">
    <name type="scientific">Borreliella yangtzensis</name>
    <dbReference type="NCBI Taxonomy" id="683292"/>
    <lineage>
        <taxon>Bacteria</taxon>
        <taxon>Pseudomonadati</taxon>
        <taxon>Spirochaetota</taxon>
        <taxon>Spirochaetia</taxon>
        <taxon>Spirochaetales</taxon>
        <taxon>Borreliaceae</taxon>
        <taxon>Borreliella</taxon>
    </lineage>
</organism>
<evidence type="ECO:0008006" key="3">
    <source>
        <dbReference type="Google" id="ProtNLM"/>
    </source>
</evidence>
<accession>A0ABR6PAX2</accession>
<evidence type="ECO:0000313" key="2">
    <source>
        <dbReference type="Proteomes" id="UP000555838"/>
    </source>
</evidence>
<sequence>MKFEIKYLALGLLFGFISCDVFMKGEMKEKSLGLFDGKGNSILGTNEESIKNSINEKKIEVKEKITKEEPYNHARGLFTNNGNLLQKNVISGEEVLETKLLRDQLESTGKEKIQKQQNEHNGMIKGSLNFLSGESGESKDIFERNEFYFTIDSDSRPKSDLQTVSGSNTILYDDEVEEESYNEYDEETILNNRYKSYLQGVKYNVNLAIETISKIYANYNSFATKRTRMYSTFLDDSAKARARKNAKKFTKEKLEKNLNTLLNYIQVSSNTAANLLYISEMHAKRKLDEIKTEIKTLISSIKGQSDSYEAYKSIVRPILLIKDSLREMQVVIDKNGVWY</sequence>
<name>A0ABR6PAX2_9SPIR</name>
<dbReference type="Proteomes" id="UP000555838">
    <property type="component" value="Unassembled WGS sequence"/>
</dbReference>